<feature type="region of interest" description="Disordered" evidence="1">
    <location>
        <begin position="876"/>
        <end position="950"/>
    </location>
</feature>
<evidence type="ECO:0000259" key="2">
    <source>
        <dbReference type="PROSITE" id="PS50186"/>
    </source>
</evidence>
<keyword evidence="4" id="KW-1185">Reference proteome</keyword>
<dbReference type="InterPro" id="IPR008936">
    <property type="entry name" value="Rho_GTPase_activation_prot"/>
</dbReference>
<gene>
    <name evidence="3" type="ORF">ATY40_BA7503070</name>
</gene>
<evidence type="ECO:0000313" key="4">
    <source>
        <dbReference type="Proteomes" id="UP000094565"/>
    </source>
</evidence>
<dbReference type="AlphaFoldDB" id="A0A1B2JCY4"/>
<accession>A0A1B2JCY4</accession>
<sequence length="950" mass="108788">MAMEALNTHLVNHYWSSGYEKGINHVFSILWENHASLVKLQKLFKGYQSKLVSSRIDLLNDWINTAEQDLFDLNGTFPNSKTKSVNDMINLIINRTIDEADNELALSSQLTNQILSPTQQYIAKYKNFLNYVETELQNSFHEYDDCLTEARNLKDKLVKHILTISDLSTNSSEPAIIPTNIQHSLASFTSKISNLNLKSKVMTEKEQEREIELRESLQRLSEDNSDNISSDSEPSEAEDNLKQFEAEHPAYAFSKEFPIVLCDKLLGFNNLEEFKGFATKLVREIPLERSKIPFMSSYIESIKGTDLIDWMILNITPPSSRDASRRAGAISRYQVEKICQHLLDLGLIKSKSLLQFSSYKFRSDDDRATFEWTALMKDILQFDSNQVEEQKQSYIEERLRDRAARREKRIQVKREARLAKRLAKEKDLAKLSNVSNQTTLAPTISITPSRATNTKLNHYLLTYEPLYQDFVMANQHLSQARGQLETNIAHFYNAIEEHELERAKFLYDMISKFTEITHNTTVKNASISEQSSRDTRDYDESSIVQEINDFLIANIPSNKTFKTKQSWVKNAIKTSKPYIEEEVGGYLSVNPVDNQLWNTVKAYEYNSTCLQARSQFHKTKSLLFGSEVSSQVTNSNESDLSIKSVPLFLIKVLEKISASGFDETLWAKPYELITATQLRNLYYMNTHNWEMLFSAEDHKVSVDEFVMDQFINKLEELYSDNKAIWILLLKLWLLELSDSLLGQFSYSSLIKLFSKEDSASSDLMKVLELELPQANAAATWYLFNYLSDHIDTSNKDALGKQLNNSEVIGSIPFVHLILRSAPDVKQQDSFNMIPSAVGDRLLANLLDRNFLQSLRQMVIDKEEVNAQREKRLSKLRAEQDLSVEQNRSRSNTANSGSSEKLRPFSLGSNISNSVETDSTPKQPRNLPFISPTRRPASSNEVPDSPSTPRN</sequence>
<name>A0A1B2JCY4_PICPA</name>
<protein>
    <submittedName>
        <fullName evidence="3">BA75_03070T0</fullName>
    </submittedName>
</protein>
<feature type="compositionally biased region" description="Polar residues" evidence="1">
    <location>
        <begin position="882"/>
        <end position="898"/>
    </location>
</feature>
<proteinExistence type="predicted"/>
<organism evidence="3 4">
    <name type="scientific">Komagataella pastoris</name>
    <name type="common">Yeast</name>
    <name type="synonym">Pichia pastoris</name>
    <dbReference type="NCBI Taxonomy" id="4922"/>
    <lineage>
        <taxon>Eukaryota</taxon>
        <taxon>Fungi</taxon>
        <taxon>Dikarya</taxon>
        <taxon>Ascomycota</taxon>
        <taxon>Saccharomycotina</taxon>
        <taxon>Pichiomycetes</taxon>
        <taxon>Pichiales</taxon>
        <taxon>Pichiaceae</taxon>
        <taxon>Komagataella</taxon>
    </lineage>
</organism>
<feature type="domain" description="DEP" evidence="2">
    <location>
        <begin position="281"/>
        <end position="374"/>
    </location>
</feature>
<dbReference type="PROSITE" id="PS50186">
    <property type="entry name" value="DEP"/>
    <property type="match status" value="1"/>
</dbReference>
<dbReference type="InterPro" id="IPR000591">
    <property type="entry name" value="DEP_dom"/>
</dbReference>
<evidence type="ECO:0000313" key="3">
    <source>
        <dbReference type="EMBL" id="ANZ75872.1"/>
    </source>
</evidence>
<dbReference type="InterPro" id="IPR027267">
    <property type="entry name" value="AH/BAR_dom_sf"/>
</dbReference>
<dbReference type="SUPFAM" id="SSF103657">
    <property type="entry name" value="BAR/IMD domain-like"/>
    <property type="match status" value="1"/>
</dbReference>
<evidence type="ECO:0000256" key="1">
    <source>
        <dbReference type="SAM" id="MobiDB-lite"/>
    </source>
</evidence>
<dbReference type="OrthoDB" id="2155291at2759"/>
<dbReference type="EMBL" id="CP014585">
    <property type="protein sequence ID" value="ANZ75872.1"/>
    <property type="molecule type" value="Genomic_DNA"/>
</dbReference>
<feature type="compositionally biased region" description="Polar residues" evidence="1">
    <location>
        <begin position="935"/>
        <end position="950"/>
    </location>
</feature>
<dbReference type="SUPFAM" id="SSF48350">
    <property type="entry name" value="GTPase activation domain, GAP"/>
    <property type="match status" value="1"/>
</dbReference>
<dbReference type="Proteomes" id="UP000094565">
    <property type="component" value="Chromosome 2"/>
</dbReference>
<reference evidence="3 4" key="1">
    <citation type="submission" date="2016-02" db="EMBL/GenBank/DDBJ databases">
        <title>Comparative genomic and transcriptomic foundation for Pichia pastoris.</title>
        <authorList>
            <person name="Love K.R."/>
            <person name="Shah K.A."/>
            <person name="Whittaker C.A."/>
            <person name="Wu J."/>
            <person name="Bartlett M.C."/>
            <person name="Ma D."/>
            <person name="Leeson R.L."/>
            <person name="Priest M."/>
            <person name="Young S.K."/>
            <person name="Love J.C."/>
        </authorList>
    </citation>
    <scope>NUCLEOTIDE SEQUENCE [LARGE SCALE GENOMIC DNA]</scope>
    <source>
        <strain evidence="3 4">ATCC 28485</strain>
    </source>
</reference>
<dbReference type="CDD" id="cd04371">
    <property type="entry name" value="DEP"/>
    <property type="match status" value="1"/>
</dbReference>
<dbReference type="Gene3D" id="1.10.555.10">
    <property type="entry name" value="Rho GTPase activation protein"/>
    <property type="match status" value="1"/>
</dbReference>
<dbReference type="GO" id="GO:0035556">
    <property type="term" value="P:intracellular signal transduction"/>
    <property type="evidence" value="ECO:0007669"/>
    <property type="project" value="InterPro"/>
</dbReference>
<feature type="compositionally biased region" description="Polar residues" evidence="1">
    <location>
        <begin position="906"/>
        <end position="922"/>
    </location>
</feature>
<feature type="region of interest" description="Disordered" evidence="1">
    <location>
        <begin position="215"/>
        <end position="240"/>
    </location>
</feature>